<proteinExistence type="inferred from homology"/>
<evidence type="ECO:0000313" key="12">
    <source>
        <dbReference type="Ensembl" id="ENSMMOP00000008932.1"/>
    </source>
</evidence>
<comment type="similarity">
    <text evidence="2">Belongs to the TCF/LEF family.</text>
</comment>
<dbReference type="InterPro" id="IPR036910">
    <property type="entry name" value="HMG_box_dom_sf"/>
</dbReference>
<feature type="region of interest" description="Disordered" evidence="10">
    <location>
        <begin position="16"/>
        <end position="40"/>
    </location>
</feature>
<evidence type="ECO:0000259" key="11">
    <source>
        <dbReference type="PROSITE" id="PS50118"/>
    </source>
</evidence>
<dbReference type="Gene3D" id="1.10.30.10">
    <property type="entry name" value="High mobility group box domain"/>
    <property type="match status" value="1"/>
</dbReference>
<evidence type="ECO:0000256" key="6">
    <source>
        <dbReference type="ARBA" id="ARBA00023159"/>
    </source>
</evidence>
<feature type="region of interest" description="Disordered" evidence="10">
    <location>
        <begin position="182"/>
        <end position="215"/>
    </location>
</feature>
<reference evidence="12" key="2">
    <citation type="submission" date="2025-09" db="UniProtKB">
        <authorList>
            <consortium name="Ensembl"/>
        </authorList>
    </citation>
    <scope>IDENTIFICATION</scope>
</reference>
<dbReference type="GO" id="GO:0060070">
    <property type="term" value="P:canonical Wnt signaling pathway"/>
    <property type="evidence" value="ECO:0007669"/>
    <property type="project" value="TreeGrafter"/>
</dbReference>
<dbReference type="Proteomes" id="UP000261620">
    <property type="component" value="Unplaced"/>
</dbReference>
<dbReference type="GO" id="GO:0000981">
    <property type="term" value="F:DNA-binding transcription factor activity, RNA polymerase II-specific"/>
    <property type="evidence" value="ECO:0007669"/>
    <property type="project" value="TreeGrafter"/>
</dbReference>
<evidence type="ECO:0000256" key="7">
    <source>
        <dbReference type="ARBA" id="ARBA00023163"/>
    </source>
</evidence>
<evidence type="ECO:0000256" key="3">
    <source>
        <dbReference type="ARBA" id="ARBA00022687"/>
    </source>
</evidence>
<keyword evidence="6" id="KW-0010">Activator</keyword>
<dbReference type="InterPro" id="IPR024940">
    <property type="entry name" value="TCF/LEF"/>
</dbReference>
<dbReference type="GO" id="GO:0000978">
    <property type="term" value="F:RNA polymerase II cis-regulatory region sequence-specific DNA binding"/>
    <property type="evidence" value="ECO:0007669"/>
    <property type="project" value="TreeGrafter"/>
</dbReference>
<reference evidence="12" key="1">
    <citation type="submission" date="2025-08" db="UniProtKB">
        <authorList>
            <consortium name="Ensembl"/>
        </authorList>
    </citation>
    <scope>IDENTIFICATION</scope>
</reference>
<dbReference type="STRING" id="94237.ENSMMOP00000008932"/>
<dbReference type="PANTHER" id="PTHR10373">
    <property type="entry name" value="TRANSCRIPTION FACTOR 7 FAMILY MEMBER"/>
    <property type="match status" value="1"/>
</dbReference>
<evidence type="ECO:0000256" key="10">
    <source>
        <dbReference type="SAM" id="MobiDB-lite"/>
    </source>
</evidence>
<dbReference type="AlphaFoldDB" id="A0A3Q3WAA4"/>
<feature type="compositionally biased region" description="Polar residues" evidence="10">
    <location>
        <begin position="201"/>
        <end position="215"/>
    </location>
</feature>
<dbReference type="Ensembl" id="ENSMMOT00000009090.1">
    <property type="protein sequence ID" value="ENSMMOP00000008932.1"/>
    <property type="gene ID" value="ENSMMOG00000006898.1"/>
</dbReference>
<evidence type="ECO:0000256" key="8">
    <source>
        <dbReference type="ARBA" id="ARBA00023242"/>
    </source>
</evidence>
<dbReference type="PANTHER" id="PTHR10373:SF38">
    <property type="entry name" value="PROTEIN PANGOLIN, ISOFORM J"/>
    <property type="match status" value="1"/>
</dbReference>
<dbReference type="GO" id="GO:1990907">
    <property type="term" value="C:beta-catenin-TCF complex"/>
    <property type="evidence" value="ECO:0007669"/>
    <property type="project" value="TreeGrafter"/>
</dbReference>
<evidence type="ECO:0000256" key="1">
    <source>
        <dbReference type="ARBA" id="ARBA00004123"/>
    </source>
</evidence>
<protein>
    <recommendedName>
        <fullName evidence="11">HMG box domain-containing protein</fullName>
    </recommendedName>
</protein>
<feature type="DNA-binding region" description="HMG box" evidence="9">
    <location>
        <begin position="117"/>
        <end position="185"/>
    </location>
</feature>
<evidence type="ECO:0000256" key="2">
    <source>
        <dbReference type="ARBA" id="ARBA00006569"/>
    </source>
</evidence>
<feature type="domain" description="HMG box" evidence="11">
    <location>
        <begin position="117"/>
        <end position="185"/>
    </location>
</feature>
<organism evidence="12 13">
    <name type="scientific">Mola mola</name>
    <name type="common">Ocean sunfish</name>
    <name type="synonym">Tetraodon mola</name>
    <dbReference type="NCBI Taxonomy" id="94237"/>
    <lineage>
        <taxon>Eukaryota</taxon>
        <taxon>Metazoa</taxon>
        <taxon>Chordata</taxon>
        <taxon>Craniata</taxon>
        <taxon>Vertebrata</taxon>
        <taxon>Euteleostomi</taxon>
        <taxon>Actinopterygii</taxon>
        <taxon>Neopterygii</taxon>
        <taxon>Teleostei</taxon>
        <taxon>Neoteleostei</taxon>
        <taxon>Acanthomorphata</taxon>
        <taxon>Eupercaria</taxon>
        <taxon>Tetraodontiformes</taxon>
        <taxon>Molidae</taxon>
        <taxon>Mola</taxon>
    </lineage>
</organism>
<dbReference type="SUPFAM" id="SSF47095">
    <property type="entry name" value="HMG-box"/>
    <property type="match status" value="1"/>
</dbReference>
<keyword evidence="3" id="KW-0879">Wnt signaling pathway</keyword>
<dbReference type="InterPro" id="IPR009071">
    <property type="entry name" value="HMG_box_dom"/>
</dbReference>
<dbReference type="GO" id="GO:0000785">
    <property type="term" value="C:chromatin"/>
    <property type="evidence" value="ECO:0007669"/>
    <property type="project" value="TreeGrafter"/>
</dbReference>
<accession>A0A3Q3WAA4</accession>
<keyword evidence="13" id="KW-1185">Reference proteome</keyword>
<dbReference type="FunFam" id="1.10.30.10:FF:000001">
    <property type="entry name" value="transcription factor 7 isoform X2"/>
    <property type="match status" value="1"/>
</dbReference>
<dbReference type="PROSITE" id="PS50118">
    <property type="entry name" value="HMG_BOX_2"/>
    <property type="match status" value="1"/>
</dbReference>
<evidence type="ECO:0000313" key="13">
    <source>
        <dbReference type="Proteomes" id="UP000261620"/>
    </source>
</evidence>
<evidence type="ECO:0000256" key="5">
    <source>
        <dbReference type="ARBA" id="ARBA00023125"/>
    </source>
</evidence>
<dbReference type="SMART" id="SM00398">
    <property type="entry name" value="HMG"/>
    <property type="match status" value="1"/>
</dbReference>
<sequence length="224" mass="25967">MDRIDWSSAPESAIYERLADTTSRPPPPPPLPFLSTWPEFPTQPQPVQSGDYDEFLSQGAAPYTMAAPTTGCGICVFHYPACPNVNFFPLSFTQTLLFFSCRKQKKRRQKEEKEAYVTKPPNAFMLFMKEQRPNVGPQVRCKGSAAVNAFLGQKWKSLSEQAQAKYYDEAERLRLLHKQQHPEWSNRENYVKNPRRHRENMQTPHRNALTRNPTQDLLAVRRQR</sequence>
<keyword evidence="8 9" id="KW-0539">Nucleus</keyword>
<comment type="subcellular location">
    <subcellularLocation>
        <location evidence="1">Nucleus</location>
    </subcellularLocation>
</comment>
<evidence type="ECO:0000256" key="9">
    <source>
        <dbReference type="PROSITE-ProRule" id="PRU00267"/>
    </source>
</evidence>
<dbReference type="Pfam" id="PF00505">
    <property type="entry name" value="HMG_box"/>
    <property type="match status" value="1"/>
</dbReference>
<keyword evidence="5 9" id="KW-0238">DNA-binding</keyword>
<keyword evidence="4" id="KW-0805">Transcription regulation</keyword>
<name>A0A3Q3WAA4_MOLML</name>
<evidence type="ECO:0000256" key="4">
    <source>
        <dbReference type="ARBA" id="ARBA00023015"/>
    </source>
</evidence>
<keyword evidence="7" id="KW-0804">Transcription</keyword>